<gene>
    <name evidence="1" type="ORF">B0A89_06265</name>
</gene>
<reference evidence="1 2" key="1">
    <citation type="submission" date="2017-03" db="EMBL/GenBank/DDBJ databases">
        <title>Genome sequence of Paracoccus contaminans isolated from a water microcosm.</title>
        <authorList>
            <person name="Aurass P."/>
            <person name="Karste S."/>
            <person name="Trost E."/>
            <person name="Glaeser S.P."/>
            <person name="Kaempfer P."/>
            <person name="Flieger A."/>
        </authorList>
    </citation>
    <scope>NUCLEOTIDE SEQUENCE [LARGE SCALE GENOMIC DNA]</scope>
    <source>
        <strain evidence="2">RKI 16-01929T\LMG 29738T\CCM 8701T\CIP 111112T</strain>
    </source>
</reference>
<dbReference type="Proteomes" id="UP000193017">
    <property type="component" value="Chromosome"/>
</dbReference>
<dbReference type="RefSeq" id="WP_085377406.1">
    <property type="nucleotide sequence ID" value="NZ_CP020612.1"/>
</dbReference>
<protein>
    <recommendedName>
        <fullName evidence="3">2-dehydro-3-deoxygalactonokinase</fullName>
    </recommendedName>
</protein>
<dbReference type="Gene3D" id="3.30.420.300">
    <property type="entry name" value="2-keto-3-deoxy-galactonokinase, substrate binding domain"/>
    <property type="match status" value="1"/>
</dbReference>
<dbReference type="AlphaFoldDB" id="A0A1W6CWY4"/>
<dbReference type="InterPro" id="IPR042257">
    <property type="entry name" value="DGOK_C"/>
</dbReference>
<dbReference type="Pfam" id="PF05035">
    <property type="entry name" value="DGOK"/>
    <property type="match status" value="1"/>
</dbReference>
<name>A0A1W6CWY4_9RHOB</name>
<evidence type="ECO:0000313" key="2">
    <source>
        <dbReference type="Proteomes" id="UP000193017"/>
    </source>
</evidence>
<evidence type="ECO:0000313" key="1">
    <source>
        <dbReference type="EMBL" id="ARJ69289.1"/>
    </source>
</evidence>
<accession>A0A1W6CWY4</accession>
<dbReference type="GO" id="GO:0008671">
    <property type="term" value="F:2-dehydro-3-deoxygalactonokinase activity"/>
    <property type="evidence" value="ECO:0007669"/>
    <property type="project" value="InterPro"/>
</dbReference>
<dbReference type="GO" id="GO:0034194">
    <property type="term" value="P:D-galactonate catabolic process"/>
    <property type="evidence" value="ECO:0007669"/>
    <property type="project" value="InterPro"/>
</dbReference>
<keyword evidence="2" id="KW-1185">Reference proteome</keyword>
<dbReference type="STRING" id="1945662.B0A89_06265"/>
<sequence>MTARLIGIDWGTSSFRAWLMDGTGAVIDSLAAPCGILSVEGGDFEGAFARLVGHWPAVPVIASGMIASRNGWVEAPYLPLPLDAAALAAGLVAHRAGGRVIHFVPGALGGSGGLPDVMRGEETEIAGHLAAGGADGLFVLPGTHSKWAQIEGARLTAFRTAMTGEAYALLMAHSILGRLAPARTPGEPEEATAGRAAAFARGLAAGRAEGALLARAFSARTLALTGRLAADEIGDYLSGLLIGDEVAAMLAGMPAFAAPLAVTVIGRGDLAARYAAALGECGASARIAPPGMAREGLRAIGKQAGLIP</sequence>
<organism evidence="1 2">
    <name type="scientific">Paracoccus contaminans</name>
    <dbReference type="NCBI Taxonomy" id="1945662"/>
    <lineage>
        <taxon>Bacteria</taxon>
        <taxon>Pseudomonadati</taxon>
        <taxon>Pseudomonadota</taxon>
        <taxon>Alphaproteobacteria</taxon>
        <taxon>Rhodobacterales</taxon>
        <taxon>Paracoccaceae</taxon>
        <taxon>Paracoccus</taxon>
    </lineage>
</organism>
<dbReference type="OrthoDB" id="256574at2"/>
<dbReference type="Gene3D" id="3.30.420.310">
    <property type="entry name" value="2-keto-3-deoxy-galactonokinase, C-terminal domain"/>
    <property type="match status" value="1"/>
</dbReference>
<dbReference type="KEGG" id="pcon:B0A89_06265"/>
<dbReference type="EMBL" id="CP020612">
    <property type="protein sequence ID" value="ARJ69289.1"/>
    <property type="molecule type" value="Genomic_DNA"/>
</dbReference>
<proteinExistence type="predicted"/>
<dbReference type="InterPro" id="IPR007729">
    <property type="entry name" value="DGOK"/>
</dbReference>
<dbReference type="InterPro" id="IPR042258">
    <property type="entry name" value="DGOK_N"/>
</dbReference>
<evidence type="ECO:0008006" key="3">
    <source>
        <dbReference type="Google" id="ProtNLM"/>
    </source>
</evidence>